<dbReference type="EMBL" id="CM010723">
    <property type="protein sequence ID" value="RZC78078.1"/>
    <property type="molecule type" value="Genomic_DNA"/>
</dbReference>
<dbReference type="GO" id="GO:0070006">
    <property type="term" value="F:metalloaminopeptidase activity"/>
    <property type="evidence" value="ECO:0007669"/>
    <property type="project" value="TreeGrafter"/>
</dbReference>
<keyword evidence="3 11" id="KW-0031">Aminopeptidase</keyword>
<dbReference type="OMA" id="ITFRMSS"/>
<dbReference type="Pfam" id="PF01433">
    <property type="entry name" value="Peptidase_M1"/>
    <property type="match status" value="1"/>
</dbReference>
<dbReference type="InterPro" id="IPR024571">
    <property type="entry name" value="ERAP1-like_C_dom"/>
</dbReference>
<name>A0A4Y7L0X3_PAPSO</name>
<protein>
    <recommendedName>
        <fullName evidence="11">Aminopeptidase</fullName>
        <ecNumber evidence="11">3.4.11.-</ecNumber>
    </recommendedName>
</protein>
<dbReference type="PANTHER" id="PTHR11533:SF174">
    <property type="entry name" value="PUROMYCIN-SENSITIVE AMINOPEPTIDASE-RELATED"/>
    <property type="match status" value="1"/>
</dbReference>
<comment type="similarity">
    <text evidence="2 11">Belongs to the peptidase M1 family.</text>
</comment>
<dbReference type="InterPro" id="IPR014782">
    <property type="entry name" value="Peptidase_M1_dom"/>
</dbReference>
<dbReference type="STRING" id="3469.A0A4Y7L0X3"/>
<dbReference type="GO" id="GO:0042277">
    <property type="term" value="F:peptide binding"/>
    <property type="evidence" value="ECO:0007669"/>
    <property type="project" value="TreeGrafter"/>
</dbReference>
<dbReference type="Gramene" id="RZC78078">
    <property type="protein sequence ID" value="RZC78078"/>
    <property type="gene ID" value="C5167_002310"/>
</dbReference>
<dbReference type="SUPFAM" id="SSF55486">
    <property type="entry name" value="Metalloproteases ('zincins'), catalytic domain"/>
    <property type="match status" value="1"/>
</dbReference>
<dbReference type="GO" id="GO:0005615">
    <property type="term" value="C:extracellular space"/>
    <property type="evidence" value="ECO:0007669"/>
    <property type="project" value="TreeGrafter"/>
</dbReference>
<dbReference type="CDD" id="cd09601">
    <property type="entry name" value="M1_APN-Q_like"/>
    <property type="match status" value="1"/>
</dbReference>
<comment type="subcellular location">
    <subcellularLocation>
        <location evidence="1">Microsome membrane</location>
        <topology evidence="1">Peripheral membrane protein</topology>
    </subcellularLocation>
</comment>
<keyword evidence="7 11" id="KW-0862">Zinc</keyword>
<feature type="domain" description="Peptidase M1 membrane alanine aminopeptidase" evidence="12">
    <location>
        <begin position="219"/>
        <end position="285"/>
    </location>
</feature>
<dbReference type="InterPro" id="IPR042097">
    <property type="entry name" value="Aminopeptidase_N-like_N_sf"/>
</dbReference>
<dbReference type="GO" id="GO:0016020">
    <property type="term" value="C:membrane"/>
    <property type="evidence" value="ECO:0007669"/>
    <property type="project" value="TreeGrafter"/>
</dbReference>
<accession>A0A4Y7L0X3</accession>
<dbReference type="AlphaFoldDB" id="A0A4Y7L0X3"/>
<dbReference type="GO" id="GO:0008270">
    <property type="term" value="F:zinc ion binding"/>
    <property type="evidence" value="ECO:0007669"/>
    <property type="project" value="UniProtKB-UniRule"/>
</dbReference>
<evidence type="ECO:0000256" key="9">
    <source>
        <dbReference type="ARBA" id="ARBA00023049"/>
    </source>
</evidence>
<evidence type="ECO:0000259" key="14">
    <source>
        <dbReference type="Pfam" id="PF17900"/>
    </source>
</evidence>
<proteinExistence type="inferred from homology"/>
<evidence type="ECO:0000256" key="5">
    <source>
        <dbReference type="ARBA" id="ARBA00022723"/>
    </source>
</evidence>
<dbReference type="InterPro" id="IPR001930">
    <property type="entry name" value="Peptidase_M1"/>
</dbReference>
<dbReference type="EC" id="3.4.11.-" evidence="11"/>
<dbReference type="InterPro" id="IPR050344">
    <property type="entry name" value="Peptidase_M1_aminopeptidases"/>
</dbReference>
<dbReference type="Proteomes" id="UP000316621">
    <property type="component" value="Chromosome 9"/>
</dbReference>
<dbReference type="InterPro" id="IPR027268">
    <property type="entry name" value="Peptidase_M4/M1_CTD_sf"/>
</dbReference>
<reference evidence="15 16" key="1">
    <citation type="journal article" date="2018" name="Science">
        <title>The opium poppy genome and morphinan production.</title>
        <authorList>
            <person name="Guo L."/>
            <person name="Winzer T."/>
            <person name="Yang X."/>
            <person name="Li Y."/>
            <person name="Ning Z."/>
            <person name="He Z."/>
            <person name="Teodor R."/>
            <person name="Lu Y."/>
            <person name="Bowser T.A."/>
            <person name="Graham I.A."/>
            <person name="Ye K."/>
        </authorList>
    </citation>
    <scope>NUCLEOTIDE SEQUENCE [LARGE SCALE GENOMIC DNA]</scope>
    <source>
        <strain evidence="16">cv. HN1</strain>
        <tissue evidence="15">Leaves</tissue>
    </source>
</reference>
<dbReference type="Gene3D" id="3.30.2010.30">
    <property type="match status" value="1"/>
</dbReference>
<dbReference type="PANTHER" id="PTHR11533">
    <property type="entry name" value="PROTEASE M1 ZINC METALLOPROTEASE"/>
    <property type="match status" value="1"/>
</dbReference>
<evidence type="ECO:0000256" key="2">
    <source>
        <dbReference type="ARBA" id="ARBA00010136"/>
    </source>
</evidence>
<dbReference type="Pfam" id="PF17900">
    <property type="entry name" value="Peptidase_M1_N"/>
    <property type="match status" value="1"/>
</dbReference>
<dbReference type="Gene3D" id="1.25.50.20">
    <property type="match status" value="1"/>
</dbReference>
<keyword evidence="8" id="KW-0492">Microsome</keyword>
<keyword evidence="4 11" id="KW-0645">Protease</keyword>
<comment type="cofactor">
    <cofactor evidence="11">
        <name>Zn(2+)</name>
        <dbReference type="ChEBI" id="CHEBI:29105"/>
    </cofactor>
    <text evidence="11">Binds 1 zinc ion per subunit.</text>
</comment>
<dbReference type="SUPFAM" id="SSF63737">
    <property type="entry name" value="Leukotriene A4 hydrolase N-terminal domain"/>
    <property type="match status" value="1"/>
</dbReference>
<evidence type="ECO:0000256" key="4">
    <source>
        <dbReference type="ARBA" id="ARBA00022670"/>
    </source>
</evidence>
<dbReference type="GO" id="GO:0005737">
    <property type="term" value="C:cytoplasm"/>
    <property type="evidence" value="ECO:0007669"/>
    <property type="project" value="TreeGrafter"/>
</dbReference>
<evidence type="ECO:0000256" key="3">
    <source>
        <dbReference type="ARBA" id="ARBA00022438"/>
    </source>
</evidence>
<dbReference type="Gene3D" id="1.10.390.10">
    <property type="entry name" value="Neutral Protease Domain 2"/>
    <property type="match status" value="1"/>
</dbReference>
<evidence type="ECO:0000256" key="11">
    <source>
        <dbReference type="RuleBase" id="RU364040"/>
    </source>
</evidence>
<dbReference type="PRINTS" id="PR00756">
    <property type="entry name" value="ALADIPTASE"/>
</dbReference>
<dbReference type="GO" id="GO:0043171">
    <property type="term" value="P:peptide catabolic process"/>
    <property type="evidence" value="ECO:0007669"/>
    <property type="project" value="TreeGrafter"/>
</dbReference>
<keyword evidence="8" id="KW-0256">Endoplasmic reticulum</keyword>
<dbReference type="Pfam" id="PF11838">
    <property type="entry name" value="ERAP1_C"/>
    <property type="match status" value="1"/>
</dbReference>
<evidence type="ECO:0000313" key="16">
    <source>
        <dbReference type="Proteomes" id="UP000316621"/>
    </source>
</evidence>
<feature type="domain" description="Aminopeptidase N-like N-terminal" evidence="14">
    <location>
        <begin position="22"/>
        <end position="184"/>
    </location>
</feature>
<feature type="site" description="Transition state stabilizer" evidence="10">
    <location>
        <position position="341"/>
    </location>
</feature>
<evidence type="ECO:0000256" key="1">
    <source>
        <dbReference type="ARBA" id="ARBA00004174"/>
    </source>
</evidence>
<organism evidence="15 16">
    <name type="scientific">Papaver somniferum</name>
    <name type="common">Opium poppy</name>
    <dbReference type="NCBI Taxonomy" id="3469"/>
    <lineage>
        <taxon>Eukaryota</taxon>
        <taxon>Viridiplantae</taxon>
        <taxon>Streptophyta</taxon>
        <taxon>Embryophyta</taxon>
        <taxon>Tracheophyta</taxon>
        <taxon>Spermatophyta</taxon>
        <taxon>Magnoliopsida</taxon>
        <taxon>Ranunculales</taxon>
        <taxon>Papaveraceae</taxon>
        <taxon>Papaveroideae</taxon>
        <taxon>Papaver</taxon>
    </lineage>
</organism>
<dbReference type="InterPro" id="IPR034016">
    <property type="entry name" value="M1_APN-typ"/>
</dbReference>
<sequence>MMQNNKYEQFKGQPRLPKLAIPKRYDFLLKPDLIDCKFTGAVEITVDIKSETKILVLNAAELVLHHDSFVELLEEDEVVVFEFDETLPLNEGTLGIGFDGTLNDNMKGFYRSTYEINGEKKNMAVTQFEPANARKCFPCWDDPAAKATFKVSLIVPSGLVAICQSLMKSRMLVFQESPVMSTYLVAVVVGVFDYIEAHTTDGIKVRVYCQVGKRNQGNFALDVAVKCLDLFRLYFKSPYALPKLDMISIPDFQAEAMENYGLVAYRETVLLYDDQHSSAANKQQMSYWAADCLFPEWNIWTQFADHSNEGLRLDGLAASHPIEVEIKHLSETFEIFDAISYKKRSLASYIEEYAWSNTKTEDLWLSLEKGSGEPVNMLMKSWTNQMGYPVIFVQLKDHKLEFDQSQFYKAELVGKVNGLFLSGEYDDKLQVRLRYAIEASALSATDRFGILDDFYALSMASKQSLSSLLSLMSAYRKELDYTVFLHLITISYKVARITSDATPELSTYVKQFFINLFHNTAEKLGWDQQQGESHLDEMLRGEVLTALVIFGHAPTRREALRRFHAYVDDRNTPLLSPNTRKAAYVAVMQTVTTSNRRGYDALLNIYRETDLSHEKTRILGSLASCPDPGIVLDVLNFMLSSEENWDHILQTYGPGFILTRYISCIVSQLSSPEKAAVVEEFFATRTKPCFVRALQQSLEWVDINANWVRSIGEEKSYEEAVKEMARKSY</sequence>
<evidence type="ECO:0000313" key="15">
    <source>
        <dbReference type="EMBL" id="RZC78078.1"/>
    </source>
</evidence>
<dbReference type="InterPro" id="IPR045357">
    <property type="entry name" value="Aminopeptidase_N-like_N"/>
</dbReference>
<evidence type="ECO:0000256" key="10">
    <source>
        <dbReference type="PIRSR" id="PIRSR634016-4"/>
    </source>
</evidence>
<evidence type="ECO:0000259" key="13">
    <source>
        <dbReference type="Pfam" id="PF11838"/>
    </source>
</evidence>
<evidence type="ECO:0000256" key="7">
    <source>
        <dbReference type="ARBA" id="ARBA00022833"/>
    </source>
</evidence>
<evidence type="ECO:0000256" key="8">
    <source>
        <dbReference type="ARBA" id="ARBA00022848"/>
    </source>
</evidence>
<gene>
    <name evidence="15" type="ORF">C5167_002310</name>
</gene>
<dbReference type="GO" id="GO:0006508">
    <property type="term" value="P:proteolysis"/>
    <property type="evidence" value="ECO:0007669"/>
    <property type="project" value="UniProtKB-KW"/>
</dbReference>
<keyword evidence="6 11" id="KW-0378">Hydrolase</keyword>
<keyword evidence="16" id="KW-1185">Reference proteome</keyword>
<dbReference type="Gene3D" id="2.60.40.1730">
    <property type="entry name" value="tricorn interacting facor f3 domain"/>
    <property type="match status" value="1"/>
</dbReference>
<evidence type="ECO:0000256" key="6">
    <source>
        <dbReference type="ARBA" id="ARBA00022801"/>
    </source>
</evidence>
<evidence type="ECO:0000259" key="12">
    <source>
        <dbReference type="Pfam" id="PF01433"/>
    </source>
</evidence>
<keyword evidence="9 11" id="KW-0482">Metalloprotease</keyword>
<feature type="domain" description="ERAP1-like C-terminal" evidence="13">
    <location>
        <begin position="425"/>
        <end position="641"/>
    </location>
</feature>
<keyword evidence="5 11" id="KW-0479">Metal-binding</keyword>